<proteinExistence type="predicted"/>
<sequence>MTAWLAVAALLPSMAESIEIEMGPEMRRWVMTWPQAKRSFNKMSDFDFALDPGCETLPGPVDWRAVAEQVRTTTDCLRREEGLSGLGLEHFTLHVTPCREPLQANAEQIDTFRDVDSRYSSWRNDCYLGWLSVFLCDVVCTLHEALAGNQVSQEKWPQKWKKTQLELEGLFFYVEVPWHIVASHHWPLAGLLARLAKAMQIGEGGESRQMNLCDQADEVMDDAMYRAGRVWWREHPTEDADTPYLPLHVAQEFITSEVLKPMMQPYRCTFGAAAALLSVVVLALKANLLEGLPDGPTAGRSPQTLLSAEAEVIVKLWEERSHQFVYDMLTSHWRIPQILEQISRLWPQPQSSPSRHAWTPFSSTRRVLFLGGGDTTYQWGSFTVRGRQMARGFRKHSIDARAWNWPCKEWCNIEHKWSPTSIVHVKFMCLCAVSAWPHAVHIFDPVDTFDVLDNVTEMDAILVQTSLCKRDLEFHPALRPLLASGQLAVHWLPHHHANKHNLLIDAFADVARVGVHTIHSDTELQQQVEEFLEEFSRQPGISTVPEFIHMDPTKLFLHNDGRVTTPQHTDAVYQQLTTLQIGFAKQSGCRSEWFFCSRWKTGQRLLNMMSVGMPSIVWGDAQGYLDVVEGLWPPDAGGDSEEGKADAYPQQLIVGSDADVPDALGALFNNASLRMEASQKGLRLAERFSLDRIVDRLDAILLAAEMRKSHQTRVADSTPDLRDQGRSREDEILLWLKRHPEVRHWVALDDLDLAPMSSPHRRLMIPHFVKTDPEHGLKEPGVAKALRLLRNPRGCVEENSIAWAWEKGASKWGAGDYGVKGVTFQSPCSTHRSGEAVSALCLTRLDRLVLVSSRL</sequence>
<keyword evidence="3" id="KW-1185">Reference proteome</keyword>
<feature type="chain" id="PRO_5012841891" evidence="1">
    <location>
        <begin position="18"/>
        <end position="855"/>
    </location>
</feature>
<accession>A0A1Q9EN36</accession>
<dbReference type="AlphaFoldDB" id="A0A1Q9EN36"/>
<evidence type="ECO:0000313" key="2">
    <source>
        <dbReference type="EMBL" id="OLQ08840.1"/>
    </source>
</evidence>
<name>A0A1Q9EN36_SYMMI</name>
<reference evidence="2 3" key="1">
    <citation type="submission" date="2016-02" db="EMBL/GenBank/DDBJ databases">
        <title>Genome analysis of coral dinoflagellate symbionts highlights evolutionary adaptations to a symbiotic lifestyle.</title>
        <authorList>
            <person name="Aranda M."/>
            <person name="Li Y."/>
            <person name="Liew Y.J."/>
            <person name="Baumgarten S."/>
            <person name="Simakov O."/>
            <person name="Wilson M."/>
            <person name="Piel J."/>
            <person name="Ashoor H."/>
            <person name="Bougouffa S."/>
            <person name="Bajic V.B."/>
            <person name="Ryu T."/>
            <person name="Ravasi T."/>
            <person name="Bayer T."/>
            <person name="Micklem G."/>
            <person name="Kim H."/>
            <person name="Bhak J."/>
            <person name="Lajeunesse T.C."/>
            <person name="Voolstra C.R."/>
        </authorList>
    </citation>
    <scope>NUCLEOTIDE SEQUENCE [LARGE SCALE GENOMIC DNA]</scope>
    <source>
        <strain evidence="2 3">CCMP2467</strain>
    </source>
</reference>
<protein>
    <submittedName>
        <fullName evidence="2">Uncharacterized protein</fullName>
    </submittedName>
</protein>
<comment type="caution">
    <text evidence="2">The sequence shown here is derived from an EMBL/GenBank/DDBJ whole genome shotgun (WGS) entry which is preliminary data.</text>
</comment>
<dbReference type="EMBL" id="LSRX01000109">
    <property type="protein sequence ID" value="OLQ08840.1"/>
    <property type="molecule type" value="Genomic_DNA"/>
</dbReference>
<dbReference type="OMA" id="WHIVASH"/>
<feature type="signal peptide" evidence="1">
    <location>
        <begin position="1"/>
        <end position="17"/>
    </location>
</feature>
<organism evidence="2 3">
    <name type="scientific">Symbiodinium microadriaticum</name>
    <name type="common">Dinoflagellate</name>
    <name type="synonym">Zooxanthella microadriatica</name>
    <dbReference type="NCBI Taxonomy" id="2951"/>
    <lineage>
        <taxon>Eukaryota</taxon>
        <taxon>Sar</taxon>
        <taxon>Alveolata</taxon>
        <taxon>Dinophyceae</taxon>
        <taxon>Suessiales</taxon>
        <taxon>Symbiodiniaceae</taxon>
        <taxon>Symbiodinium</taxon>
    </lineage>
</organism>
<evidence type="ECO:0000256" key="1">
    <source>
        <dbReference type="SAM" id="SignalP"/>
    </source>
</evidence>
<keyword evidence="1" id="KW-0732">Signal</keyword>
<gene>
    <name evidence="2" type="ORF">AK812_SmicGene7592</name>
</gene>
<dbReference type="Pfam" id="PF18143">
    <property type="entry name" value="HAD_SAK_2"/>
    <property type="match status" value="1"/>
</dbReference>
<evidence type="ECO:0000313" key="3">
    <source>
        <dbReference type="Proteomes" id="UP000186817"/>
    </source>
</evidence>
<dbReference type="Proteomes" id="UP000186817">
    <property type="component" value="Unassembled WGS sequence"/>
</dbReference>
<dbReference type="OrthoDB" id="445269at2759"/>